<organism evidence="6 7">
    <name type="scientific">Petropleomorpha daqingensis</name>
    <dbReference type="NCBI Taxonomy" id="2026353"/>
    <lineage>
        <taxon>Bacteria</taxon>
        <taxon>Bacillati</taxon>
        <taxon>Actinomycetota</taxon>
        <taxon>Actinomycetes</taxon>
        <taxon>Geodermatophilales</taxon>
        <taxon>Geodermatophilaceae</taxon>
        <taxon>Petropleomorpha</taxon>
    </lineage>
</organism>
<dbReference type="InterPro" id="IPR030678">
    <property type="entry name" value="Peptide/Ni-bd"/>
</dbReference>
<accession>A0A853CGX3</accession>
<dbReference type="SUPFAM" id="SSF53850">
    <property type="entry name" value="Periplasmic binding protein-like II"/>
    <property type="match status" value="1"/>
</dbReference>
<comment type="caution">
    <text evidence="6">The sequence shown here is derived from an EMBL/GenBank/DDBJ whole genome shotgun (WGS) entry which is preliminary data.</text>
</comment>
<evidence type="ECO:0000256" key="4">
    <source>
        <dbReference type="SAM" id="SignalP"/>
    </source>
</evidence>
<name>A0A853CGX3_9ACTN</name>
<dbReference type="PANTHER" id="PTHR30290:SF9">
    <property type="entry name" value="OLIGOPEPTIDE-BINDING PROTEIN APPA"/>
    <property type="match status" value="1"/>
</dbReference>
<evidence type="ECO:0000256" key="2">
    <source>
        <dbReference type="ARBA" id="ARBA00022448"/>
    </source>
</evidence>
<evidence type="ECO:0000313" key="7">
    <source>
        <dbReference type="Proteomes" id="UP000541969"/>
    </source>
</evidence>
<protein>
    <submittedName>
        <fullName evidence="6">Peptide/nickel transport system substrate-binding protein</fullName>
    </submittedName>
</protein>
<dbReference type="Gene3D" id="3.10.105.10">
    <property type="entry name" value="Dipeptide-binding Protein, Domain 3"/>
    <property type="match status" value="1"/>
</dbReference>
<dbReference type="InterPro" id="IPR039424">
    <property type="entry name" value="SBP_5"/>
</dbReference>
<sequence length="516" mass="55007">MPLVSMTRLARVTAAAGSAVVLATALAACGSSSADSGSSTSQSLPIGLNGSVAYSFNPYDQSSLSDLEDPAYDTLIHYVDGELKPWLATSWDFKDPTTLELKLRNGVTFTDGTTFDAEAVRANFQYAIDNKANYGSLIFLQNVSGMTVVDPTTLDVTLSTPNPALPYDLSQNAGYMVSPKALQNPDGLKQAPVGTGPYVLDTAATRAGVSYSFKRNPDYWAAKENVFPYDTVTFTLQGDPNAAKNAAASGQVKALTVQPGTTIPGFTTVTSNSGNQSGFSGAWVDVTGTALKAMGDQRVRQALNYAIDRAKIAKAVYQDAAVAVPLVPVTKDSPAWSEQLGSMYPYDPDKAKQLLAEAGYPDGFELTMISLPPADQFAQAIAGQLQQVGVKVNIESHTSDLVQAVQSGTRPTGLLLSSLTGDFGQDMANLFSSTAFYNVHQADDPQLDALLKQAAQETDENARNHLYQQAAQRGADDAWFLGTVQLQTITAFDPKVVKVEPPDRGAIHLYDYHLPS</sequence>
<feature type="chain" id="PRO_5038490761" evidence="4">
    <location>
        <begin position="28"/>
        <end position="516"/>
    </location>
</feature>
<dbReference type="GO" id="GO:0042597">
    <property type="term" value="C:periplasmic space"/>
    <property type="evidence" value="ECO:0007669"/>
    <property type="project" value="UniProtKB-ARBA"/>
</dbReference>
<evidence type="ECO:0000256" key="1">
    <source>
        <dbReference type="ARBA" id="ARBA00005695"/>
    </source>
</evidence>
<dbReference type="Gene3D" id="3.40.190.10">
    <property type="entry name" value="Periplasmic binding protein-like II"/>
    <property type="match status" value="1"/>
</dbReference>
<dbReference type="GO" id="GO:0043190">
    <property type="term" value="C:ATP-binding cassette (ABC) transporter complex"/>
    <property type="evidence" value="ECO:0007669"/>
    <property type="project" value="InterPro"/>
</dbReference>
<feature type="signal peptide" evidence="4">
    <location>
        <begin position="1"/>
        <end position="27"/>
    </location>
</feature>
<dbReference type="GO" id="GO:1904680">
    <property type="term" value="F:peptide transmembrane transporter activity"/>
    <property type="evidence" value="ECO:0007669"/>
    <property type="project" value="TreeGrafter"/>
</dbReference>
<keyword evidence="7" id="KW-1185">Reference proteome</keyword>
<reference evidence="6 7" key="1">
    <citation type="submission" date="2020-07" db="EMBL/GenBank/DDBJ databases">
        <title>Sequencing the genomes of 1000 actinobacteria strains.</title>
        <authorList>
            <person name="Klenk H.-P."/>
        </authorList>
    </citation>
    <scope>NUCLEOTIDE SEQUENCE [LARGE SCALE GENOMIC DNA]</scope>
    <source>
        <strain evidence="6 7">DSM 104001</strain>
    </source>
</reference>
<feature type="domain" description="Solute-binding protein family 5" evidence="5">
    <location>
        <begin position="82"/>
        <end position="428"/>
    </location>
</feature>
<comment type="similarity">
    <text evidence="1">Belongs to the bacterial solute-binding protein 5 family.</text>
</comment>
<dbReference type="InterPro" id="IPR000914">
    <property type="entry name" value="SBP_5_dom"/>
</dbReference>
<keyword evidence="3 4" id="KW-0732">Signal</keyword>
<dbReference type="GO" id="GO:0015833">
    <property type="term" value="P:peptide transport"/>
    <property type="evidence" value="ECO:0007669"/>
    <property type="project" value="TreeGrafter"/>
</dbReference>
<dbReference type="EMBL" id="JACBZT010000001">
    <property type="protein sequence ID" value="NYJ07205.1"/>
    <property type="molecule type" value="Genomic_DNA"/>
</dbReference>
<dbReference type="PIRSF" id="PIRSF002741">
    <property type="entry name" value="MppA"/>
    <property type="match status" value="1"/>
</dbReference>
<gene>
    <name evidence="6" type="ORF">GGQ55_003483</name>
</gene>
<proteinExistence type="inferred from homology"/>
<dbReference type="Proteomes" id="UP000541969">
    <property type="component" value="Unassembled WGS sequence"/>
</dbReference>
<dbReference type="Pfam" id="PF00496">
    <property type="entry name" value="SBP_bac_5"/>
    <property type="match status" value="1"/>
</dbReference>
<keyword evidence="2" id="KW-0813">Transport</keyword>
<evidence type="ECO:0000313" key="6">
    <source>
        <dbReference type="EMBL" id="NYJ07205.1"/>
    </source>
</evidence>
<evidence type="ECO:0000256" key="3">
    <source>
        <dbReference type="ARBA" id="ARBA00022729"/>
    </source>
</evidence>
<evidence type="ECO:0000259" key="5">
    <source>
        <dbReference type="Pfam" id="PF00496"/>
    </source>
</evidence>
<dbReference type="RefSeq" id="WP_179718882.1">
    <property type="nucleotide sequence ID" value="NZ_JACBZT010000001.1"/>
</dbReference>
<dbReference type="PANTHER" id="PTHR30290">
    <property type="entry name" value="PERIPLASMIC BINDING COMPONENT OF ABC TRANSPORTER"/>
    <property type="match status" value="1"/>
</dbReference>
<dbReference type="AlphaFoldDB" id="A0A853CGX3"/>